<reference evidence="1 2" key="1">
    <citation type="submission" date="2014-11" db="EMBL/GenBank/DDBJ databases">
        <authorList>
            <person name="Wibberg Daniel"/>
        </authorList>
    </citation>
    <scope>NUCLEOTIDE SEQUENCE [LARGE SCALE GENOMIC DNA]</scope>
    <source>
        <strain evidence="1">Rhizoctonia solani AG1-IB 7/3/14</strain>
    </source>
</reference>
<sequence length="110" mass="12648">MCQQCNLLASSYNPNSSDDADRIEVSYGRAEKAPCVLTNHDHHEFQAWATFLPDSQACTQLFHFSKYKNWFKISPGASKLRRLQIHKKDTLESYTGDNTRLLRSILRDGL</sequence>
<keyword evidence="2" id="KW-1185">Reference proteome</keyword>
<evidence type="ECO:0000313" key="2">
    <source>
        <dbReference type="Proteomes" id="UP000059188"/>
    </source>
</evidence>
<dbReference type="AlphaFoldDB" id="A0A0B7FS62"/>
<gene>
    <name evidence="1" type="ORF">RSOLAG1IB_09015</name>
</gene>
<dbReference type="Proteomes" id="UP000059188">
    <property type="component" value="Unassembled WGS sequence"/>
</dbReference>
<proteinExistence type="predicted"/>
<organism evidence="1 2">
    <name type="scientific">Thanatephorus cucumeris (strain AG1-IB / isolate 7/3/14)</name>
    <name type="common">Lettuce bottom rot fungus</name>
    <name type="synonym">Rhizoctonia solani</name>
    <dbReference type="NCBI Taxonomy" id="1108050"/>
    <lineage>
        <taxon>Eukaryota</taxon>
        <taxon>Fungi</taxon>
        <taxon>Dikarya</taxon>
        <taxon>Basidiomycota</taxon>
        <taxon>Agaricomycotina</taxon>
        <taxon>Agaricomycetes</taxon>
        <taxon>Cantharellales</taxon>
        <taxon>Ceratobasidiaceae</taxon>
        <taxon>Rhizoctonia</taxon>
        <taxon>Rhizoctonia solani AG-1</taxon>
    </lineage>
</organism>
<name>A0A0B7FS62_THACB</name>
<evidence type="ECO:0000313" key="1">
    <source>
        <dbReference type="EMBL" id="CEL59017.1"/>
    </source>
</evidence>
<dbReference type="EMBL" id="LN679136">
    <property type="protein sequence ID" value="CEL59017.1"/>
    <property type="molecule type" value="Genomic_DNA"/>
</dbReference>
<protein>
    <submittedName>
        <fullName evidence="1">Uncharacterized protein</fullName>
    </submittedName>
</protein>
<accession>A0A0B7FS62</accession>